<organism evidence="1 2">
    <name type="scientific">Pseudomonas grimontii</name>
    <dbReference type="NCBI Taxonomy" id="129847"/>
    <lineage>
        <taxon>Bacteria</taxon>
        <taxon>Pseudomonadati</taxon>
        <taxon>Pseudomonadota</taxon>
        <taxon>Gammaproteobacteria</taxon>
        <taxon>Pseudomonadales</taxon>
        <taxon>Pseudomonadaceae</taxon>
        <taxon>Pseudomonas</taxon>
    </lineage>
</organism>
<keyword evidence="2" id="KW-1185">Reference proteome</keyword>
<comment type="caution">
    <text evidence="1">The sequence shown here is derived from an EMBL/GenBank/DDBJ whole genome shotgun (WGS) entry which is preliminary data.</text>
</comment>
<gene>
    <name evidence="1" type="ORF">SAMN04490186_4281</name>
</gene>
<proteinExistence type="predicted"/>
<dbReference type="Proteomes" id="UP000198740">
    <property type="component" value="Unassembled WGS sequence"/>
</dbReference>
<sequence length="131" mass="14433">MNIKVLLTYILIACTTGCVSKASPLMGNESIVHIEAQIGDEMIARRLDMKPSNNLQHFLFTGAEHTMELGIVKTGYQNSHRRCIAIVKYAHFEPSARYTLTQTSIIGGGVSVSLIDENGKVLVREDKVPCL</sequence>
<protein>
    <recommendedName>
        <fullName evidence="3">Lipoprotein</fullName>
    </recommendedName>
</protein>
<evidence type="ECO:0008006" key="3">
    <source>
        <dbReference type="Google" id="ProtNLM"/>
    </source>
</evidence>
<dbReference type="EMBL" id="FNKM01000002">
    <property type="protein sequence ID" value="SDR23965.1"/>
    <property type="molecule type" value="Genomic_DNA"/>
</dbReference>
<evidence type="ECO:0000313" key="2">
    <source>
        <dbReference type="Proteomes" id="UP000198740"/>
    </source>
</evidence>
<evidence type="ECO:0000313" key="1">
    <source>
        <dbReference type="EMBL" id="SDR23965.1"/>
    </source>
</evidence>
<name>A0ABY0TQA3_9PSED</name>
<dbReference type="RefSeq" id="WP_244176347.1">
    <property type="nucleotide sequence ID" value="NZ_FNKM01000002.1"/>
</dbReference>
<accession>A0ABY0TQA3</accession>
<reference evidence="1 2" key="1">
    <citation type="submission" date="2016-10" db="EMBL/GenBank/DDBJ databases">
        <authorList>
            <person name="Varghese N."/>
            <person name="Submissions S."/>
        </authorList>
    </citation>
    <scope>NUCLEOTIDE SEQUENCE [LARGE SCALE GENOMIC DNA]</scope>
    <source>
        <strain evidence="1 2">BS2976</strain>
    </source>
</reference>